<dbReference type="CDD" id="cd21117">
    <property type="entry name" value="Twitch_MoaA"/>
    <property type="match status" value="1"/>
</dbReference>
<dbReference type="SFLD" id="SFLDG01386">
    <property type="entry name" value="main_SPASM_domain-containing"/>
    <property type="match status" value="1"/>
</dbReference>
<evidence type="ECO:0000256" key="5">
    <source>
        <dbReference type="ARBA" id="ARBA00022723"/>
    </source>
</evidence>
<dbReference type="NCBIfam" id="TIGR02666">
    <property type="entry name" value="moaA"/>
    <property type="match status" value="1"/>
</dbReference>
<dbReference type="InterPro" id="IPR007197">
    <property type="entry name" value="rSAM"/>
</dbReference>
<evidence type="ECO:0000256" key="1">
    <source>
        <dbReference type="ARBA" id="ARBA00001966"/>
    </source>
</evidence>
<dbReference type="InterPro" id="IPR000385">
    <property type="entry name" value="MoaA_NifB_PqqE_Fe-S-bd_CS"/>
</dbReference>
<keyword evidence="7" id="KW-0408">Iron</keyword>
<dbReference type="GO" id="GO:0051539">
    <property type="term" value="F:4 iron, 4 sulfur cluster binding"/>
    <property type="evidence" value="ECO:0007669"/>
    <property type="project" value="UniProtKB-KW"/>
</dbReference>
<dbReference type="InterPro" id="IPR010505">
    <property type="entry name" value="MoaA_twitch"/>
</dbReference>
<organism evidence="14 15">
    <name type="scientific">Leeuwenhoekiella marinoflava</name>
    <dbReference type="NCBI Taxonomy" id="988"/>
    <lineage>
        <taxon>Bacteria</taxon>
        <taxon>Pseudomonadati</taxon>
        <taxon>Bacteroidota</taxon>
        <taxon>Flavobacteriia</taxon>
        <taxon>Flavobacteriales</taxon>
        <taxon>Flavobacteriaceae</taxon>
        <taxon>Leeuwenhoekiella</taxon>
    </lineage>
</organism>
<evidence type="ECO:0000256" key="7">
    <source>
        <dbReference type="ARBA" id="ARBA00023004"/>
    </source>
</evidence>
<dbReference type="SFLD" id="SFLDG01383">
    <property type="entry name" value="cyclic_pyranopterin_phosphate"/>
    <property type="match status" value="1"/>
</dbReference>
<keyword evidence="5" id="KW-0479">Metal-binding</keyword>
<evidence type="ECO:0000256" key="11">
    <source>
        <dbReference type="ARBA" id="ARBA00023239"/>
    </source>
</evidence>
<dbReference type="InterPro" id="IPR013785">
    <property type="entry name" value="Aldolase_TIM"/>
</dbReference>
<dbReference type="CDD" id="cd01335">
    <property type="entry name" value="Radical_SAM"/>
    <property type="match status" value="1"/>
</dbReference>
<comment type="catalytic activity">
    <reaction evidence="12">
        <text>GTP + AH2 + S-adenosyl-L-methionine = (8S)-3',8-cyclo-7,8-dihydroguanosine 5'-triphosphate + 5'-deoxyadenosine + L-methionine + A + H(+)</text>
        <dbReference type="Rhea" id="RHEA:49576"/>
        <dbReference type="ChEBI" id="CHEBI:13193"/>
        <dbReference type="ChEBI" id="CHEBI:15378"/>
        <dbReference type="ChEBI" id="CHEBI:17319"/>
        <dbReference type="ChEBI" id="CHEBI:17499"/>
        <dbReference type="ChEBI" id="CHEBI:37565"/>
        <dbReference type="ChEBI" id="CHEBI:57844"/>
        <dbReference type="ChEBI" id="CHEBI:59789"/>
        <dbReference type="ChEBI" id="CHEBI:131766"/>
        <dbReference type="EC" id="4.1.99.22"/>
    </reaction>
</comment>
<evidence type="ECO:0000256" key="2">
    <source>
        <dbReference type="ARBA" id="ARBA00012167"/>
    </source>
</evidence>
<keyword evidence="10" id="KW-0501">Molybdenum cofactor biosynthesis</keyword>
<dbReference type="GO" id="GO:0005525">
    <property type="term" value="F:GTP binding"/>
    <property type="evidence" value="ECO:0007669"/>
    <property type="project" value="UniProtKB-KW"/>
</dbReference>
<dbReference type="InterPro" id="IPR013483">
    <property type="entry name" value="MoaA"/>
</dbReference>
<dbReference type="InterPro" id="IPR006638">
    <property type="entry name" value="Elp3/MiaA/NifB-like_rSAM"/>
</dbReference>
<feature type="domain" description="Radical SAM core" evidence="13">
    <location>
        <begin position="11"/>
        <end position="222"/>
    </location>
</feature>
<keyword evidence="6" id="KW-0547">Nucleotide-binding</keyword>
<evidence type="ECO:0000256" key="6">
    <source>
        <dbReference type="ARBA" id="ARBA00022741"/>
    </source>
</evidence>
<dbReference type="EC" id="4.1.99.22" evidence="2"/>
<evidence type="ECO:0000256" key="12">
    <source>
        <dbReference type="ARBA" id="ARBA00048697"/>
    </source>
</evidence>
<keyword evidence="4" id="KW-0949">S-adenosyl-L-methionine</keyword>
<accession>A0A4Q0PPV8</accession>
<evidence type="ECO:0000313" key="15">
    <source>
        <dbReference type="Proteomes" id="UP000290608"/>
    </source>
</evidence>
<dbReference type="GO" id="GO:0061799">
    <property type="term" value="F:cyclic pyranopterin monophosphate synthase activity"/>
    <property type="evidence" value="ECO:0007669"/>
    <property type="project" value="TreeGrafter"/>
</dbReference>
<dbReference type="InterPro" id="IPR040064">
    <property type="entry name" value="MoaA-like"/>
</dbReference>
<keyword evidence="9" id="KW-0342">GTP-binding</keyword>
<dbReference type="Proteomes" id="UP000290608">
    <property type="component" value="Unassembled WGS sequence"/>
</dbReference>
<dbReference type="SMART" id="SM00729">
    <property type="entry name" value="Elp3"/>
    <property type="match status" value="1"/>
</dbReference>
<sequence length="335" mass="38195">MNNVTPILTDTHGRIHNYLRISLSEKCNLRCTYCMPHDGIPLSPRANLMTANEIESFAKVFVANGVDKIRLTGGEPLVRKDFSDILKRLSKLPIQLSITTNALLTHRYIDDFKRYGLNDINVSLDSLNAEKFKFITRRDQYKKAFENINQLITEGFNVKINAVLMKDFNEDEIVDFIKLTKDRDINVRFIEFMPFDGNEWNKGKLVSQAEILNQVTDYFGVEALKPLANEQHFTARNFKIEGFQGSFGIISSVTNPFCDSCNRIRLTADGKLKNCLFSNEETNLLKAFREGKKLENLIDLALNKKKAVRAGMTDFDQLTNPDLHNNNRSMIAIGG</sequence>
<proteinExistence type="predicted"/>
<dbReference type="GO" id="GO:0046872">
    <property type="term" value="F:metal ion binding"/>
    <property type="evidence" value="ECO:0007669"/>
    <property type="project" value="UniProtKB-KW"/>
</dbReference>
<dbReference type="STRING" id="1122159.SAMN02745246_01121"/>
<dbReference type="InterPro" id="IPR058240">
    <property type="entry name" value="rSAM_sf"/>
</dbReference>
<dbReference type="SFLD" id="SFLDG01067">
    <property type="entry name" value="SPASM/twitch_domain_containing"/>
    <property type="match status" value="1"/>
</dbReference>
<gene>
    <name evidence="14" type="ORF">DSL99_1038</name>
</gene>
<evidence type="ECO:0000256" key="8">
    <source>
        <dbReference type="ARBA" id="ARBA00023014"/>
    </source>
</evidence>
<name>A0A4Q0PPV8_9FLAO</name>
<dbReference type="GO" id="GO:0061798">
    <property type="term" value="F:GTP 3',8'-cyclase activity"/>
    <property type="evidence" value="ECO:0007669"/>
    <property type="project" value="UniProtKB-EC"/>
</dbReference>
<keyword evidence="11" id="KW-0456">Lyase</keyword>
<dbReference type="InterPro" id="IPR050105">
    <property type="entry name" value="MoCo_biosynth_MoaA/MoaC"/>
</dbReference>
<dbReference type="Gene3D" id="3.20.20.70">
    <property type="entry name" value="Aldolase class I"/>
    <property type="match status" value="1"/>
</dbReference>
<evidence type="ECO:0000256" key="10">
    <source>
        <dbReference type="ARBA" id="ARBA00023150"/>
    </source>
</evidence>
<dbReference type="PANTHER" id="PTHR22960:SF0">
    <property type="entry name" value="MOLYBDENUM COFACTOR BIOSYNTHESIS PROTEIN 1"/>
    <property type="match status" value="1"/>
</dbReference>
<dbReference type="PROSITE" id="PS01305">
    <property type="entry name" value="MOAA_NIFB_PQQE"/>
    <property type="match status" value="1"/>
</dbReference>
<dbReference type="GO" id="GO:0006777">
    <property type="term" value="P:Mo-molybdopterin cofactor biosynthetic process"/>
    <property type="evidence" value="ECO:0007669"/>
    <property type="project" value="UniProtKB-KW"/>
</dbReference>
<reference evidence="14 15" key="1">
    <citation type="submission" date="2018-07" db="EMBL/GenBank/DDBJ databases">
        <title>Leeuwenhoekiella genomics.</title>
        <authorList>
            <person name="Tahon G."/>
            <person name="Willems A."/>
        </authorList>
    </citation>
    <scope>NUCLEOTIDE SEQUENCE [LARGE SCALE GENOMIC DNA]</scope>
    <source>
        <strain evidence="14 15">LMG 1345</strain>
    </source>
</reference>
<protein>
    <recommendedName>
        <fullName evidence="2">GTP 3',8-cyclase</fullName>
        <ecNumber evidence="2">4.1.99.22</ecNumber>
    </recommendedName>
</protein>
<comment type="cofactor">
    <cofactor evidence="1">
        <name>[4Fe-4S] cluster</name>
        <dbReference type="ChEBI" id="CHEBI:49883"/>
    </cofactor>
</comment>
<dbReference type="SUPFAM" id="SSF102114">
    <property type="entry name" value="Radical SAM enzymes"/>
    <property type="match status" value="1"/>
</dbReference>
<dbReference type="PANTHER" id="PTHR22960">
    <property type="entry name" value="MOLYBDOPTERIN COFACTOR SYNTHESIS PROTEIN A"/>
    <property type="match status" value="1"/>
</dbReference>
<evidence type="ECO:0000256" key="3">
    <source>
        <dbReference type="ARBA" id="ARBA00022485"/>
    </source>
</evidence>
<keyword evidence="3" id="KW-0004">4Fe-4S</keyword>
<dbReference type="Pfam" id="PF06463">
    <property type="entry name" value="Mob_synth_C"/>
    <property type="match status" value="1"/>
</dbReference>
<evidence type="ECO:0000313" key="14">
    <source>
        <dbReference type="EMBL" id="RXG32232.1"/>
    </source>
</evidence>
<dbReference type="UniPathway" id="UPA00344"/>
<keyword evidence="8" id="KW-0411">Iron-sulfur</keyword>
<dbReference type="RefSeq" id="WP_073098060.1">
    <property type="nucleotide sequence ID" value="NZ_JBALUR010000001.1"/>
</dbReference>
<evidence type="ECO:0000256" key="4">
    <source>
        <dbReference type="ARBA" id="ARBA00022691"/>
    </source>
</evidence>
<dbReference type="PROSITE" id="PS51918">
    <property type="entry name" value="RADICAL_SAM"/>
    <property type="match status" value="1"/>
</dbReference>
<dbReference type="SFLD" id="SFLDS00029">
    <property type="entry name" value="Radical_SAM"/>
    <property type="match status" value="1"/>
</dbReference>
<evidence type="ECO:0000256" key="9">
    <source>
        <dbReference type="ARBA" id="ARBA00023134"/>
    </source>
</evidence>
<evidence type="ECO:0000259" key="13">
    <source>
        <dbReference type="PROSITE" id="PS51918"/>
    </source>
</evidence>
<dbReference type="EMBL" id="QOVL01000004">
    <property type="protein sequence ID" value="RXG32232.1"/>
    <property type="molecule type" value="Genomic_DNA"/>
</dbReference>
<dbReference type="Pfam" id="PF04055">
    <property type="entry name" value="Radical_SAM"/>
    <property type="match status" value="1"/>
</dbReference>
<comment type="caution">
    <text evidence="14">The sequence shown here is derived from an EMBL/GenBank/DDBJ whole genome shotgun (WGS) entry which is preliminary data.</text>
</comment>
<dbReference type="AlphaFoldDB" id="A0A4Q0PPV8"/>